<evidence type="ECO:0000256" key="1">
    <source>
        <dbReference type="SAM" id="MobiDB-lite"/>
    </source>
</evidence>
<evidence type="ECO:0000313" key="3">
    <source>
        <dbReference type="Proteomes" id="UP001323405"/>
    </source>
</evidence>
<comment type="caution">
    <text evidence="2">The sequence shown here is derived from an EMBL/GenBank/DDBJ whole genome shotgun (WGS) entry which is preliminary data.</text>
</comment>
<gene>
    <name evidence="2" type="ORF">QC762_0004910</name>
</gene>
<feature type="compositionally biased region" description="Basic and acidic residues" evidence="1">
    <location>
        <begin position="75"/>
        <end position="84"/>
    </location>
</feature>
<dbReference type="Proteomes" id="UP001323405">
    <property type="component" value="Unassembled WGS sequence"/>
</dbReference>
<dbReference type="EMBL" id="JAFFHA010000001">
    <property type="protein sequence ID" value="KAK4659058.1"/>
    <property type="molecule type" value="Genomic_DNA"/>
</dbReference>
<dbReference type="GeneID" id="87902297"/>
<evidence type="ECO:0000313" key="2">
    <source>
        <dbReference type="EMBL" id="KAK4659058.1"/>
    </source>
</evidence>
<dbReference type="RefSeq" id="XP_062748030.1">
    <property type="nucleotide sequence ID" value="XM_062882805.1"/>
</dbReference>
<accession>A0ABR0GTG6</accession>
<reference evidence="2 3" key="1">
    <citation type="journal article" date="2023" name="bioRxiv">
        <title>High-quality genome assemblies of four members of thePodospora anserinaspecies complex.</title>
        <authorList>
            <person name="Ament-Velasquez S.L."/>
            <person name="Vogan A.A."/>
            <person name="Wallerman O."/>
            <person name="Hartmann F."/>
            <person name="Gautier V."/>
            <person name="Silar P."/>
            <person name="Giraud T."/>
            <person name="Johannesson H."/>
        </authorList>
    </citation>
    <scope>NUCLEOTIDE SEQUENCE [LARGE SCALE GENOMIC DNA]</scope>
    <source>
        <strain evidence="2 3">CBS 415.72m</strain>
    </source>
</reference>
<feature type="compositionally biased region" description="Basic residues" evidence="1">
    <location>
        <begin position="64"/>
        <end position="74"/>
    </location>
</feature>
<protein>
    <submittedName>
        <fullName evidence="2">Uncharacterized protein</fullName>
    </submittedName>
</protein>
<organism evidence="2 3">
    <name type="scientific">Podospora pseudocomata</name>
    <dbReference type="NCBI Taxonomy" id="2093779"/>
    <lineage>
        <taxon>Eukaryota</taxon>
        <taxon>Fungi</taxon>
        <taxon>Dikarya</taxon>
        <taxon>Ascomycota</taxon>
        <taxon>Pezizomycotina</taxon>
        <taxon>Sordariomycetes</taxon>
        <taxon>Sordariomycetidae</taxon>
        <taxon>Sordariales</taxon>
        <taxon>Podosporaceae</taxon>
        <taxon>Podospora</taxon>
    </lineage>
</organism>
<keyword evidence="3" id="KW-1185">Reference proteome</keyword>
<name>A0ABR0GTG6_9PEZI</name>
<proteinExistence type="predicted"/>
<sequence length="101" mass="11260">MGDSGRIMACAHKNSVLSSDRYVRQLQYTASQQQDSHGEKHGQFLTGGSKDINPGPQRPAIGHTSRRLIKRKELHRTASAERRPARALLKIIARPSRETMG</sequence>
<feature type="region of interest" description="Disordered" evidence="1">
    <location>
        <begin position="29"/>
        <end position="101"/>
    </location>
</feature>